<sequence length="217" mass="25380">MARIDINVPYAEKDEAKILGAKWDAANKTWYVPDGVSVDHFLKWLSDYNVIAPYWYIAQTYDYCWKCGCGTVMTSVLLPEGHQTLEQDDDGLIYWKKHEIPAFIFYIYDIPVHILKNFERVTHYLSKNYSKTVDNKYWMNHCQHCHMKQGDFQLHCEVDGAFTPANREQASGIYLTRIEQRFSASCGGISHEHLHIRFGSEEAFLTSGEWFPYMDKI</sequence>
<reference evidence="2" key="1">
    <citation type="submission" date="2016-09" db="EMBL/GenBank/DDBJ databases">
        <title>Whole genome sequencing of Salmonella enterica.</title>
        <authorList>
            <person name="Bell R."/>
        </authorList>
    </citation>
    <scope>NUCLEOTIDE SEQUENCE [LARGE SCALE GENOMIC DNA]</scope>
    <source>
        <strain evidence="2">CFSAN044978</strain>
    </source>
</reference>
<feature type="domain" description="DUF5710" evidence="1">
    <location>
        <begin position="3"/>
        <end position="45"/>
    </location>
</feature>
<protein>
    <submittedName>
        <fullName evidence="2">DNA primase</fullName>
    </submittedName>
</protein>
<proteinExistence type="predicted"/>
<dbReference type="AlphaFoldDB" id="A0A1S0Z7N5"/>
<comment type="caution">
    <text evidence="2">The sequence shown here is derived from an EMBL/GenBank/DDBJ whole genome shotgun (WGS) entry which is preliminary data.</text>
</comment>
<dbReference type="InterPro" id="IPR043764">
    <property type="entry name" value="DUF5710"/>
</dbReference>
<dbReference type="Pfam" id="PF18974">
    <property type="entry name" value="DUF5710"/>
    <property type="match status" value="1"/>
</dbReference>
<gene>
    <name evidence="2" type="ORF">A7T00_27490</name>
</gene>
<dbReference type="EMBL" id="MLZC01000020">
    <property type="protein sequence ID" value="OHG60685.1"/>
    <property type="molecule type" value="Genomic_DNA"/>
</dbReference>
<evidence type="ECO:0000313" key="2">
    <source>
        <dbReference type="EMBL" id="OHG60685.1"/>
    </source>
</evidence>
<dbReference type="RefSeq" id="WP_024153778.1">
    <property type="nucleotide sequence ID" value="NZ_QWDP01000013.1"/>
</dbReference>
<evidence type="ECO:0000259" key="1">
    <source>
        <dbReference type="Pfam" id="PF18974"/>
    </source>
</evidence>
<name>A0A1S0Z7N5_SALET</name>
<accession>A0A1S0Z7N5</accession>
<organism evidence="2">
    <name type="scientific">Salmonella enterica subsp. enterica serovar Saintpaul</name>
    <dbReference type="NCBI Taxonomy" id="90105"/>
    <lineage>
        <taxon>Bacteria</taxon>
        <taxon>Pseudomonadati</taxon>
        <taxon>Pseudomonadota</taxon>
        <taxon>Gammaproteobacteria</taxon>
        <taxon>Enterobacterales</taxon>
        <taxon>Enterobacteriaceae</taxon>
        <taxon>Salmonella</taxon>
    </lineage>
</organism>